<dbReference type="VEuPathDB" id="FungiDB:SCODWIG_03953"/>
<accession>A0A376BC71</accession>
<proteinExistence type="predicted"/>
<keyword evidence="3" id="KW-1185">Reference proteome</keyword>
<dbReference type="Proteomes" id="UP000262825">
    <property type="component" value="Unassembled WGS sequence"/>
</dbReference>
<organism evidence="2 3">
    <name type="scientific">Saccharomycodes ludwigii</name>
    <dbReference type="NCBI Taxonomy" id="36035"/>
    <lineage>
        <taxon>Eukaryota</taxon>
        <taxon>Fungi</taxon>
        <taxon>Dikarya</taxon>
        <taxon>Ascomycota</taxon>
        <taxon>Saccharomycotina</taxon>
        <taxon>Saccharomycetes</taxon>
        <taxon>Saccharomycodales</taxon>
        <taxon>Saccharomycodaceae</taxon>
        <taxon>Saccharomycodes</taxon>
    </lineage>
</organism>
<dbReference type="AlphaFoldDB" id="A0A376BC71"/>
<feature type="region of interest" description="Disordered" evidence="1">
    <location>
        <begin position="372"/>
        <end position="406"/>
    </location>
</feature>
<gene>
    <name evidence="2" type="ORF">SCODWIG_03953</name>
</gene>
<dbReference type="EMBL" id="UFAJ01001238">
    <property type="protein sequence ID" value="SSD62191.1"/>
    <property type="molecule type" value="Genomic_DNA"/>
</dbReference>
<evidence type="ECO:0000313" key="2">
    <source>
        <dbReference type="EMBL" id="SSD62191.1"/>
    </source>
</evidence>
<sequence>MSKNSHINNATHYVDPIMSHFYNKNKITSSSTKSEDELIYKDQLGSLIIKQQDTLSAGTNNNIERMILKQCNAAINLYTILIKLKIQLNKSWDIQTFTKSILVRFDPNSTSYSNEFYKDISLKIIDKVEKLSKNLNSYSLTNSNISDFINNTISQQGISIMYMNDGMVLLWECWSLCNINVKHVKNKLTSLYMKAKLLLIEYELTLINDKIKSLQNIESKDNTTTLALKRYAQLDQTVKAYKGFINVLLENLEQAEVDQDDVTFNDCMKLFNDIEAMYAASNIDWLLEEYYYYDEDGDCFYDADETSLENSNSTTAATISKSAELNMHSRTSSVSSTGTDVSLMMERTTLTHELPFLLQAFDEAKNLEKEIKNVKSNTGSNTTENTNKRKSVISQPSSYIASSNSTMGSANKLSNLNTNPACSPLPSPMSMFKPFFSGSPLLNTINDNKHGGINNVGDSNTTGSPGIFTPMTSPLLHKNQPIFKSGVLNNLYGLQQQKQHPLH</sequence>
<evidence type="ECO:0000313" key="3">
    <source>
        <dbReference type="Proteomes" id="UP000262825"/>
    </source>
</evidence>
<feature type="compositionally biased region" description="Low complexity" evidence="1">
    <location>
        <begin position="376"/>
        <end position="385"/>
    </location>
</feature>
<evidence type="ECO:0000256" key="1">
    <source>
        <dbReference type="SAM" id="MobiDB-lite"/>
    </source>
</evidence>
<protein>
    <submittedName>
        <fullName evidence="2">Uncharacterized protein</fullName>
    </submittedName>
</protein>
<name>A0A376BC71_9ASCO</name>
<reference evidence="3" key="1">
    <citation type="submission" date="2018-06" db="EMBL/GenBank/DDBJ databases">
        <authorList>
            <person name="Guldener U."/>
        </authorList>
    </citation>
    <scope>NUCLEOTIDE SEQUENCE [LARGE SCALE GENOMIC DNA]</scope>
    <source>
        <strain evidence="3">UTAD17</strain>
    </source>
</reference>
<feature type="compositionally biased region" description="Polar residues" evidence="1">
    <location>
        <begin position="392"/>
        <end position="406"/>
    </location>
</feature>